<protein>
    <recommendedName>
        <fullName evidence="6">Probable periplasmic serine endoprotease DegP-like</fullName>
        <ecNumber evidence="5">3.4.21.107</ecNumber>
    </recommendedName>
    <alternativeName>
        <fullName evidence="14">Protease Do</fullName>
    </alternativeName>
</protein>
<keyword evidence="8 17" id="KW-0732">Signal</keyword>
<dbReference type="RefSeq" id="WP_081127644.1">
    <property type="nucleotide sequence ID" value="NZ_DAHXOC010000003.1"/>
</dbReference>
<gene>
    <name evidence="19" type="ORF">B1806_01360</name>
</gene>
<dbReference type="Pfam" id="PF13180">
    <property type="entry name" value="PDZ_2"/>
    <property type="match status" value="2"/>
</dbReference>
<evidence type="ECO:0000256" key="8">
    <source>
        <dbReference type="ARBA" id="ARBA00022729"/>
    </source>
</evidence>
<evidence type="ECO:0000256" key="17">
    <source>
        <dbReference type="SAM" id="SignalP"/>
    </source>
</evidence>
<dbReference type="GO" id="GO:0004252">
    <property type="term" value="F:serine-type endopeptidase activity"/>
    <property type="evidence" value="ECO:0007669"/>
    <property type="project" value="InterPro"/>
</dbReference>
<dbReference type="PROSITE" id="PS50106">
    <property type="entry name" value="PDZ"/>
    <property type="match status" value="2"/>
</dbReference>
<dbReference type="InterPro" id="IPR036034">
    <property type="entry name" value="PDZ_sf"/>
</dbReference>
<evidence type="ECO:0000256" key="3">
    <source>
        <dbReference type="ARBA" id="ARBA00004418"/>
    </source>
</evidence>
<proteinExistence type="inferred from homology"/>
<evidence type="ECO:0000256" key="9">
    <source>
        <dbReference type="ARBA" id="ARBA00022737"/>
    </source>
</evidence>
<keyword evidence="9" id="KW-0677">Repeat</keyword>
<sequence>MKRTLLKFAAIALLVATPLASMAATAGLPDFTSIVEKYGPTVVNVRADITQPSPFMRGPGGQQQAQVPDIFRFFGFPVPPQQQMQPEEEISMGSGFIISSDGYILTNDHVVDGAKKISVTLADHREFTAKLVGADATFDIAVLKIDAKNLPVVNIGNSNALKPGQWVLAIGSPFGFDHTVTAGIVSAVGRSLGPSDQRYTPFIQTDVPINRGNSGGPLFNMDGQVVGINSQIFSNTGGFMGVSFAIPIDVAMNAVQQIKTKGYVERGMIGVYLQPVSPNTAKGLGMSRVEGALVASVMPGSPAAKAGIKPGDVIVAYDGKTINSVDDLSPMVGLTPPGSIAKLTVIRFGKTLNFNVKVEQAPRGKHALASMEQAISGNGLGLTVQDLSAGQREQLDLKAGEGVQVSTVSGPSRDAGLQPGDVILMVGQQRVGSVTQFENAVRAYKPGEVAILLVRRGQVSQFVAVPVPKPGAGKQ</sequence>
<feature type="binding site" evidence="16">
    <location>
        <position position="109"/>
    </location>
    <ligand>
        <name>substrate</name>
    </ligand>
</feature>
<dbReference type="EMBL" id="MWQO01000005">
    <property type="protein sequence ID" value="THD11934.1"/>
    <property type="molecule type" value="Genomic_DNA"/>
</dbReference>
<evidence type="ECO:0000256" key="5">
    <source>
        <dbReference type="ARBA" id="ARBA00013035"/>
    </source>
</evidence>
<evidence type="ECO:0000313" key="20">
    <source>
        <dbReference type="Proteomes" id="UP000307749"/>
    </source>
</evidence>
<keyword evidence="20" id="KW-1185">Reference proteome</keyword>
<keyword evidence="11" id="KW-0378">Hydrolase</keyword>
<evidence type="ECO:0000256" key="13">
    <source>
        <dbReference type="ARBA" id="ARBA00023016"/>
    </source>
</evidence>
<dbReference type="GO" id="GO:0042597">
    <property type="term" value="C:periplasmic space"/>
    <property type="evidence" value="ECO:0007669"/>
    <property type="project" value="UniProtKB-SubCell"/>
</dbReference>
<feature type="domain" description="PDZ" evidence="18">
    <location>
        <begin position="368"/>
        <end position="458"/>
    </location>
</feature>
<dbReference type="OrthoDB" id="9758917at2"/>
<organism evidence="19 20">
    <name type="scientific">Metallibacterium scheffleri</name>
    <dbReference type="NCBI Taxonomy" id="993689"/>
    <lineage>
        <taxon>Bacteria</taxon>
        <taxon>Pseudomonadati</taxon>
        <taxon>Pseudomonadota</taxon>
        <taxon>Gammaproteobacteria</taxon>
        <taxon>Lysobacterales</taxon>
        <taxon>Rhodanobacteraceae</taxon>
        <taxon>Metallibacterium</taxon>
    </lineage>
</organism>
<evidence type="ECO:0000256" key="6">
    <source>
        <dbReference type="ARBA" id="ARBA00013958"/>
    </source>
</evidence>
<dbReference type="InterPro" id="IPR009003">
    <property type="entry name" value="Peptidase_S1_PA"/>
</dbReference>
<dbReference type="SUPFAM" id="SSF50494">
    <property type="entry name" value="Trypsin-like serine proteases"/>
    <property type="match status" value="1"/>
</dbReference>
<comment type="function">
    <text evidence="2">Might be efficient in the degradation of transiently denatured and unfolded proteins which accumulate in the periplasm following stress conditions.</text>
</comment>
<keyword evidence="13" id="KW-0346">Stress response</keyword>
<evidence type="ECO:0000256" key="16">
    <source>
        <dbReference type="PIRSR" id="PIRSR611782-2"/>
    </source>
</evidence>
<dbReference type="EC" id="3.4.21.107" evidence="5"/>
<evidence type="ECO:0000256" key="14">
    <source>
        <dbReference type="ARBA" id="ARBA00032850"/>
    </source>
</evidence>
<accession>A0A4S3KUG1</accession>
<evidence type="ECO:0000256" key="11">
    <source>
        <dbReference type="ARBA" id="ARBA00022801"/>
    </source>
</evidence>
<comment type="catalytic activity">
    <reaction evidence="1">
        <text>Acts on substrates that are at least partially unfolded. The cleavage site P1 residue is normally between a pair of hydrophobic residues, such as Val-|-Val.</text>
        <dbReference type="EC" id="3.4.21.107"/>
    </reaction>
</comment>
<dbReference type="Proteomes" id="UP000307749">
    <property type="component" value="Unassembled WGS sequence"/>
</dbReference>
<dbReference type="STRING" id="993689.GCA_002077135_02184"/>
<keyword evidence="10" id="KW-0574">Periplasm</keyword>
<evidence type="ECO:0000256" key="15">
    <source>
        <dbReference type="PIRSR" id="PIRSR611782-1"/>
    </source>
</evidence>
<comment type="subcellular location">
    <subcellularLocation>
        <location evidence="3">Periplasm</location>
    </subcellularLocation>
</comment>
<dbReference type="PANTHER" id="PTHR22939:SF130">
    <property type="entry name" value="PERIPLASMIC SERINE ENDOPROTEASE DEGP-LIKE-RELATED"/>
    <property type="match status" value="1"/>
</dbReference>
<comment type="similarity">
    <text evidence="4">Belongs to the peptidase S1C family.</text>
</comment>
<feature type="binding site" evidence="16">
    <location>
        <begin position="212"/>
        <end position="214"/>
    </location>
    <ligand>
        <name>substrate</name>
    </ligand>
</feature>
<evidence type="ECO:0000256" key="1">
    <source>
        <dbReference type="ARBA" id="ARBA00001772"/>
    </source>
</evidence>
<dbReference type="InterPro" id="IPR001940">
    <property type="entry name" value="Peptidase_S1C"/>
</dbReference>
<dbReference type="SUPFAM" id="SSF50156">
    <property type="entry name" value="PDZ domain-like"/>
    <property type="match status" value="2"/>
</dbReference>
<dbReference type="SMART" id="SM00228">
    <property type="entry name" value="PDZ"/>
    <property type="match status" value="2"/>
</dbReference>
<dbReference type="InterPro" id="IPR001478">
    <property type="entry name" value="PDZ"/>
</dbReference>
<dbReference type="PANTHER" id="PTHR22939">
    <property type="entry name" value="SERINE PROTEASE FAMILY S1C HTRA-RELATED"/>
    <property type="match status" value="1"/>
</dbReference>
<feature type="chain" id="PRO_5039607823" description="Probable periplasmic serine endoprotease DegP-like" evidence="17">
    <location>
        <begin position="24"/>
        <end position="475"/>
    </location>
</feature>
<dbReference type="CDD" id="cd10839">
    <property type="entry name" value="cpPDZ1_DegP-like"/>
    <property type="match status" value="1"/>
</dbReference>
<reference evidence="19 20" key="1">
    <citation type="submission" date="2017-02" db="EMBL/GenBank/DDBJ databases">
        <title>Whole genome sequencing of Metallibacterium scheffleri DSM 24874 (T).</title>
        <authorList>
            <person name="Kumar S."/>
            <person name="Patil P."/>
            <person name="Patil P.B."/>
        </authorList>
    </citation>
    <scope>NUCLEOTIDE SEQUENCE [LARGE SCALE GENOMIC DNA]</scope>
    <source>
        <strain evidence="19 20">DSM 24874</strain>
    </source>
</reference>
<dbReference type="GO" id="GO:0006508">
    <property type="term" value="P:proteolysis"/>
    <property type="evidence" value="ECO:0007669"/>
    <property type="project" value="UniProtKB-KW"/>
</dbReference>
<keyword evidence="12" id="KW-0720">Serine protease</keyword>
<name>A0A4S3KUG1_9GAMM</name>
<feature type="active site" description="Charge relay system" evidence="15">
    <location>
        <position position="214"/>
    </location>
</feature>
<feature type="signal peptide" evidence="17">
    <location>
        <begin position="1"/>
        <end position="23"/>
    </location>
</feature>
<feature type="domain" description="PDZ" evidence="18">
    <location>
        <begin position="270"/>
        <end position="349"/>
    </location>
</feature>
<feature type="binding site" evidence="16">
    <location>
        <position position="139"/>
    </location>
    <ligand>
        <name>substrate</name>
    </ligand>
</feature>
<evidence type="ECO:0000256" key="12">
    <source>
        <dbReference type="ARBA" id="ARBA00022825"/>
    </source>
</evidence>
<evidence type="ECO:0000313" key="19">
    <source>
        <dbReference type="EMBL" id="THD11934.1"/>
    </source>
</evidence>
<evidence type="ECO:0000256" key="10">
    <source>
        <dbReference type="ARBA" id="ARBA00022764"/>
    </source>
</evidence>
<evidence type="ECO:0000256" key="7">
    <source>
        <dbReference type="ARBA" id="ARBA00022670"/>
    </source>
</evidence>
<feature type="active site" description="Charge relay system" evidence="15">
    <location>
        <position position="139"/>
    </location>
</feature>
<dbReference type="AlphaFoldDB" id="A0A4S3KUG1"/>
<dbReference type="InterPro" id="IPR011782">
    <property type="entry name" value="Pept_S1C_Do"/>
</dbReference>
<evidence type="ECO:0000259" key="18">
    <source>
        <dbReference type="PROSITE" id="PS50106"/>
    </source>
</evidence>
<feature type="active site" description="Charge relay system" evidence="15">
    <location>
        <position position="109"/>
    </location>
</feature>
<dbReference type="Pfam" id="PF13365">
    <property type="entry name" value="Trypsin_2"/>
    <property type="match status" value="1"/>
</dbReference>
<dbReference type="PRINTS" id="PR00834">
    <property type="entry name" value="PROTEASES2C"/>
</dbReference>
<dbReference type="Gene3D" id="2.30.42.10">
    <property type="match status" value="2"/>
</dbReference>
<evidence type="ECO:0000256" key="4">
    <source>
        <dbReference type="ARBA" id="ARBA00010541"/>
    </source>
</evidence>
<keyword evidence="7 19" id="KW-0645">Protease</keyword>
<dbReference type="NCBIfam" id="TIGR02037">
    <property type="entry name" value="degP_htrA_DO"/>
    <property type="match status" value="1"/>
</dbReference>
<evidence type="ECO:0000256" key="2">
    <source>
        <dbReference type="ARBA" id="ARBA00002610"/>
    </source>
</evidence>
<dbReference type="Gene3D" id="2.40.10.120">
    <property type="match status" value="1"/>
</dbReference>
<comment type="caution">
    <text evidence="19">The sequence shown here is derived from an EMBL/GenBank/DDBJ whole genome shotgun (WGS) entry which is preliminary data.</text>
</comment>